<dbReference type="EMBL" id="QICC01000118">
    <property type="protein sequence ID" value="RNM39621.1"/>
    <property type="molecule type" value="Genomic_DNA"/>
</dbReference>
<evidence type="ECO:0000259" key="1">
    <source>
        <dbReference type="PROSITE" id="PS50883"/>
    </source>
</evidence>
<dbReference type="InterPro" id="IPR000160">
    <property type="entry name" value="GGDEF_dom"/>
</dbReference>
<dbReference type="InterPro" id="IPR029016">
    <property type="entry name" value="GAF-like_dom_sf"/>
</dbReference>
<dbReference type="PROSITE" id="PS50883">
    <property type="entry name" value="EAL"/>
    <property type="match status" value="1"/>
</dbReference>
<dbReference type="Proteomes" id="UP000270112">
    <property type="component" value="Unassembled WGS sequence"/>
</dbReference>
<dbReference type="Proteomes" id="UP000253817">
    <property type="component" value="Unassembled WGS sequence"/>
</dbReference>
<feature type="domain" description="EAL" evidence="1">
    <location>
        <begin position="447"/>
        <end position="702"/>
    </location>
</feature>
<organism evidence="4 6">
    <name type="scientific">Eggerthella sinensis</name>
    <dbReference type="NCBI Taxonomy" id="242230"/>
    <lineage>
        <taxon>Bacteria</taxon>
        <taxon>Bacillati</taxon>
        <taxon>Actinomycetota</taxon>
        <taxon>Coriobacteriia</taxon>
        <taxon>Eggerthellales</taxon>
        <taxon>Eggerthellaceae</taxon>
        <taxon>Eggerthella</taxon>
    </lineage>
</organism>
<dbReference type="SUPFAM" id="SSF55073">
    <property type="entry name" value="Nucleotide cyclase"/>
    <property type="match status" value="1"/>
</dbReference>
<evidence type="ECO:0000313" key="6">
    <source>
        <dbReference type="Proteomes" id="UP000270112"/>
    </source>
</evidence>
<gene>
    <name evidence="3" type="ORF">C1876_17270</name>
    <name evidence="4" type="ORF">DMP09_16370</name>
</gene>
<reference evidence="4" key="3">
    <citation type="journal article" date="2019" name="Microbiol. Resour. Announc.">
        <title>Draft Genome Sequences of Type Strains of Gordonibacter faecihominis, Paraeggerthella hongkongensis, Parvibacter caecicola,Slackia equolifaciens, Slackia faecicanis, and Slackia isoflavoniconvertens.</title>
        <authorList>
            <person name="Danylec N."/>
            <person name="Stoll D.A."/>
            <person name="Dotsch A."/>
            <person name="Huch M."/>
        </authorList>
    </citation>
    <scope>NUCLEOTIDE SEQUENCE</scope>
    <source>
        <strain evidence="4">DSM 16107</strain>
    </source>
</reference>
<accession>A0A3N0IRI6</accession>
<name>A0A3N0IRI6_9ACTN</name>
<dbReference type="InterPro" id="IPR001633">
    <property type="entry name" value="EAL_dom"/>
</dbReference>
<dbReference type="Pfam" id="PF00990">
    <property type="entry name" value="GGDEF"/>
    <property type="match status" value="1"/>
</dbReference>
<dbReference type="InterPro" id="IPR003018">
    <property type="entry name" value="GAF"/>
</dbReference>
<dbReference type="Gene3D" id="3.30.450.40">
    <property type="match status" value="1"/>
</dbReference>
<dbReference type="InterPro" id="IPR043128">
    <property type="entry name" value="Rev_trsase/Diguanyl_cyclase"/>
</dbReference>
<evidence type="ECO:0000313" key="3">
    <source>
        <dbReference type="EMBL" id="RDB62185.1"/>
    </source>
</evidence>
<evidence type="ECO:0000259" key="2">
    <source>
        <dbReference type="PROSITE" id="PS50887"/>
    </source>
</evidence>
<comment type="caution">
    <text evidence="4">The sequence shown here is derived from an EMBL/GenBank/DDBJ whole genome shotgun (WGS) entry which is preliminary data.</text>
</comment>
<dbReference type="Pfam" id="PF00563">
    <property type="entry name" value="EAL"/>
    <property type="match status" value="1"/>
</dbReference>
<dbReference type="OrthoDB" id="23692at2"/>
<dbReference type="InterPro" id="IPR029787">
    <property type="entry name" value="Nucleotide_cyclase"/>
</dbReference>
<evidence type="ECO:0000313" key="4">
    <source>
        <dbReference type="EMBL" id="RNM39621.1"/>
    </source>
</evidence>
<dbReference type="Gene3D" id="3.20.20.450">
    <property type="entry name" value="EAL domain"/>
    <property type="match status" value="1"/>
</dbReference>
<reference evidence="6" key="2">
    <citation type="submission" date="2018-05" db="EMBL/GenBank/DDBJ databases">
        <title>Genome Sequencing of selected type strains of the family Eggerthellaceae.</title>
        <authorList>
            <person name="Danylec N."/>
            <person name="Stoll D.A."/>
            <person name="Doetsch A."/>
            <person name="Huch M."/>
        </authorList>
    </citation>
    <scope>NUCLEOTIDE SEQUENCE [LARGE SCALE GENOMIC DNA]</scope>
    <source>
        <strain evidence="6">DSM 16107</strain>
    </source>
</reference>
<dbReference type="PROSITE" id="PS50887">
    <property type="entry name" value="GGDEF"/>
    <property type="match status" value="1"/>
</dbReference>
<keyword evidence="5" id="KW-1185">Reference proteome</keyword>
<dbReference type="InterPro" id="IPR035919">
    <property type="entry name" value="EAL_sf"/>
</dbReference>
<dbReference type="AlphaFoldDB" id="A0A3N0IRI6"/>
<dbReference type="Pfam" id="PF01590">
    <property type="entry name" value="GAF"/>
    <property type="match status" value="1"/>
</dbReference>
<dbReference type="InterPro" id="IPR050706">
    <property type="entry name" value="Cyclic-di-GMP_PDE-like"/>
</dbReference>
<dbReference type="SMART" id="SM00267">
    <property type="entry name" value="GGDEF"/>
    <property type="match status" value="1"/>
</dbReference>
<dbReference type="Gene3D" id="3.30.70.270">
    <property type="match status" value="1"/>
</dbReference>
<dbReference type="SUPFAM" id="SSF141868">
    <property type="entry name" value="EAL domain-like"/>
    <property type="match status" value="1"/>
</dbReference>
<evidence type="ECO:0000313" key="5">
    <source>
        <dbReference type="Proteomes" id="UP000253817"/>
    </source>
</evidence>
<reference evidence="3 5" key="1">
    <citation type="journal article" date="2018" name="Elife">
        <title>Discovery and characterization of a prevalent human gut bacterial enzyme sufficient for the inactivation of a family of plant toxins.</title>
        <authorList>
            <person name="Koppel N."/>
            <person name="Bisanz J.E."/>
            <person name="Pandelia M.E."/>
            <person name="Turnbaugh P.J."/>
            <person name="Balskus E.P."/>
        </authorList>
    </citation>
    <scope>NUCLEOTIDE SEQUENCE [LARGE SCALE GENOMIC DNA]</scope>
    <source>
        <strain evidence="3 5">DSM 16107</strain>
    </source>
</reference>
<dbReference type="EMBL" id="PPTT01000057">
    <property type="protein sequence ID" value="RDB62185.1"/>
    <property type="molecule type" value="Genomic_DNA"/>
</dbReference>
<dbReference type="PANTHER" id="PTHR33121">
    <property type="entry name" value="CYCLIC DI-GMP PHOSPHODIESTERASE PDEF"/>
    <property type="match status" value="1"/>
</dbReference>
<dbReference type="RefSeq" id="WP_114547956.1">
    <property type="nucleotide sequence ID" value="NZ_PPTT01000057.1"/>
</dbReference>
<dbReference type="SMART" id="SM00052">
    <property type="entry name" value="EAL"/>
    <property type="match status" value="1"/>
</dbReference>
<sequence length="703" mass="77776">MQGVLNSLLDGLSELIYISDPVTYQLLYLNRAGKDIYGADADDGSRPCYEVLQGRTSPCPYCTNSKLSMDTFYEWEFTSPITNYHYLLRDKLVEWNGAPARLEIAFDITERELEKESFKFLADANALNVECIRTLENEPLDTALNAVLKMLGTFLKADRTYVFSIEGERMSNTYEWCAEGVMPEMQNLYNLPVSLIDHWMEKFSKGKAVIINDINDLVGTDREDEFEVLSAQGITSLVAVPLEVDGRFVGYMGADDPKQSRLEIIDTPLVSLASFVSASMKRAMAQRQVDELTWKDPLTGVHSRSAFHRDYDQGAFKNIGFLLADVDRLTVINRERGRVEGDKVLERVAACMKNVFGDCVYRIGDDEFCAVVTPIDFEDFTRRSSVLASLFAKEGLPASAGPAWSEGTDNVTVLLDVAGDRMRCSKLGRHRAVDLGVDLAQDVAVSNLIRPGGAEDAVAAGLLDIFLMPQASTQTGRIVGAEALIRYIDPVQGIEAQPASFIPALEDMGEISYVDFFALSRACETVARWQCEGGPVVPIAVNFSRMTVEQEGFVERVSEAVARHGLDPSLIEIEVTESARGRGGNLLRLVADQLRGMGFRVAVDDFGVDNANVSLFVQLDFDVLKLDKSLIWNLDEGERTMRVVSSVASLCGDLHIESVAEGIETEQQLRALTTTGCTRAQGYYIGRPAPIPEFERAHLRSVC</sequence>
<protein>
    <submittedName>
        <fullName evidence="4">Sensor domain-containing phosphodiesterase</fullName>
    </submittedName>
</protein>
<proteinExistence type="predicted"/>
<dbReference type="CDD" id="cd01948">
    <property type="entry name" value="EAL"/>
    <property type="match status" value="1"/>
</dbReference>
<dbReference type="GO" id="GO:0071111">
    <property type="term" value="F:cyclic-guanylate-specific phosphodiesterase activity"/>
    <property type="evidence" value="ECO:0007669"/>
    <property type="project" value="InterPro"/>
</dbReference>
<dbReference type="SUPFAM" id="SSF55781">
    <property type="entry name" value="GAF domain-like"/>
    <property type="match status" value="1"/>
</dbReference>
<dbReference type="PANTHER" id="PTHR33121:SF70">
    <property type="entry name" value="SIGNALING PROTEIN YKOW"/>
    <property type="match status" value="1"/>
</dbReference>
<feature type="domain" description="GGDEF" evidence="2">
    <location>
        <begin position="317"/>
        <end position="437"/>
    </location>
</feature>